<evidence type="ECO:0008006" key="5">
    <source>
        <dbReference type="Google" id="ProtNLM"/>
    </source>
</evidence>
<organism evidence="3 4">
    <name type="scientific">Streptomyces meridianus</name>
    <dbReference type="NCBI Taxonomy" id="2938945"/>
    <lineage>
        <taxon>Bacteria</taxon>
        <taxon>Bacillati</taxon>
        <taxon>Actinomycetota</taxon>
        <taxon>Actinomycetes</taxon>
        <taxon>Kitasatosporales</taxon>
        <taxon>Streptomycetaceae</taxon>
        <taxon>Streptomyces</taxon>
    </lineage>
</organism>
<feature type="compositionally biased region" description="Polar residues" evidence="1">
    <location>
        <begin position="196"/>
        <end position="205"/>
    </location>
</feature>
<sequence>MHAAVLALAASGLALPSTGMAHAAGAPAGKAPRTAPDHTSTSASKSGVQNRVRGNNDDPVVVRVLEKDDRVIRCKAVDRTRNRPVHVKAERRTSGSSTEGQRTTAQSGKQNLDCGNSANLVTANVLSEGVHRTECKAVDTSRRSPTHIKGNTRAAGGTSPASLTTAQAGKQNLNCGNHTGVATANVLSDVQDKTSCSAVDRSTGSPVHGRGEVRATGGDGPIQTNTAQNSRQNSNCGKNSELITAP</sequence>
<dbReference type="EMBL" id="JAMQGM010000037">
    <property type="protein sequence ID" value="MCM2579037.1"/>
    <property type="molecule type" value="Genomic_DNA"/>
</dbReference>
<feature type="region of interest" description="Disordered" evidence="1">
    <location>
        <begin position="20"/>
        <end position="59"/>
    </location>
</feature>
<feature type="compositionally biased region" description="Polar residues" evidence="1">
    <location>
        <begin position="94"/>
        <end position="112"/>
    </location>
</feature>
<protein>
    <recommendedName>
        <fullName evidence="5">Secreted protein</fullName>
    </recommendedName>
</protein>
<proteinExistence type="predicted"/>
<feature type="chain" id="PRO_5047096630" description="Secreted protein" evidence="2">
    <location>
        <begin position="24"/>
        <end position="246"/>
    </location>
</feature>
<feature type="region of interest" description="Disordered" evidence="1">
    <location>
        <begin position="82"/>
        <end position="112"/>
    </location>
</feature>
<feature type="region of interest" description="Disordered" evidence="1">
    <location>
        <begin position="196"/>
        <end position="246"/>
    </location>
</feature>
<dbReference type="Proteomes" id="UP001167160">
    <property type="component" value="Unassembled WGS sequence"/>
</dbReference>
<gene>
    <name evidence="3" type="ORF">M1E25_17040</name>
</gene>
<accession>A0ABT0X935</accession>
<feature type="compositionally biased region" description="Polar residues" evidence="1">
    <location>
        <begin position="222"/>
        <end position="246"/>
    </location>
</feature>
<keyword evidence="2" id="KW-0732">Signal</keyword>
<evidence type="ECO:0000313" key="4">
    <source>
        <dbReference type="Proteomes" id="UP001167160"/>
    </source>
</evidence>
<feature type="region of interest" description="Disordered" evidence="1">
    <location>
        <begin position="136"/>
        <end position="164"/>
    </location>
</feature>
<name>A0ABT0X935_9ACTN</name>
<evidence type="ECO:0000256" key="2">
    <source>
        <dbReference type="SAM" id="SignalP"/>
    </source>
</evidence>
<feature type="compositionally biased region" description="Basic and acidic residues" evidence="1">
    <location>
        <begin position="82"/>
        <end position="93"/>
    </location>
</feature>
<keyword evidence="4" id="KW-1185">Reference proteome</keyword>
<evidence type="ECO:0000313" key="3">
    <source>
        <dbReference type="EMBL" id="MCM2579037.1"/>
    </source>
</evidence>
<feature type="compositionally biased region" description="Low complexity" evidence="1">
    <location>
        <begin position="20"/>
        <end position="34"/>
    </location>
</feature>
<feature type="signal peptide" evidence="2">
    <location>
        <begin position="1"/>
        <end position="23"/>
    </location>
</feature>
<dbReference type="RefSeq" id="WP_251416405.1">
    <property type="nucleotide sequence ID" value="NZ_JAMQGM010000037.1"/>
</dbReference>
<reference evidence="3" key="1">
    <citation type="journal article" date="2023" name="Int. J. Syst. Evol. Microbiol.">
        <title>Streptomyces meridianus sp. nov. isolated from brackish water of the Tagus estuary in Alcochete, Portugal.</title>
        <authorList>
            <person name="Santos J.D.N."/>
            <person name="Klimek D."/>
            <person name="Calusinska M."/>
            <person name="Lobo Da Cunha A."/>
            <person name="Catita J."/>
            <person name="Goncalves H."/>
            <person name="Gonzalez I."/>
            <person name="Reyes F."/>
            <person name="Lage O.M."/>
        </authorList>
    </citation>
    <scope>NUCLEOTIDE SEQUENCE</scope>
    <source>
        <strain evidence="3">MTZ3.1</strain>
    </source>
</reference>
<evidence type="ECO:0000256" key="1">
    <source>
        <dbReference type="SAM" id="MobiDB-lite"/>
    </source>
</evidence>
<comment type="caution">
    <text evidence="3">The sequence shown here is derived from an EMBL/GenBank/DDBJ whole genome shotgun (WGS) entry which is preliminary data.</text>
</comment>
<feature type="compositionally biased region" description="Polar residues" evidence="1">
    <location>
        <begin position="37"/>
        <end position="53"/>
    </location>
</feature>